<dbReference type="RefSeq" id="WP_014025668.1">
    <property type="nucleotide sequence ID" value="NC_015931.1"/>
</dbReference>
<dbReference type="GO" id="GO:0009423">
    <property type="term" value="P:chorismate biosynthetic process"/>
    <property type="evidence" value="ECO:0007669"/>
    <property type="project" value="TreeGrafter"/>
</dbReference>
<evidence type="ECO:0000313" key="3">
    <source>
        <dbReference type="EMBL" id="AEM37991.1"/>
    </source>
</evidence>
<dbReference type="SUPFAM" id="SSF55205">
    <property type="entry name" value="EPT/RTPC-like"/>
    <property type="match status" value="1"/>
</dbReference>
<name>G0EEF0_PYRF1</name>
<dbReference type="AlphaFoldDB" id="G0EEF0"/>
<keyword evidence="4" id="KW-1185">Reference proteome</keyword>
<dbReference type="Pfam" id="PF00275">
    <property type="entry name" value="EPSP_synthase"/>
    <property type="match status" value="1"/>
</dbReference>
<dbReference type="InParanoid" id="G0EEF0"/>
<dbReference type="GeneID" id="11139752"/>
<evidence type="ECO:0000256" key="1">
    <source>
        <dbReference type="ARBA" id="ARBA00022679"/>
    </source>
</evidence>
<organism evidence="3 4">
    <name type="scientific">Pyrolobus fumarii (strain DSM 11204 / 1A)</name>
    <dbReference type="NCBI Taxonomy" id="694429"/>
    <lineage>
        <taxon>Archaea</taxon>
        <taxon>Thermoproteota</taxon>
        <taxon>Thermoprotei</taxon>
        <taxon>Desulfurococcales</taxon>
        <taxon>Pyrodictiaceae</taxon>
        <taxon>Pyrolobus</taxon>
    </lineage>
</organism>
<evidence type="ECO:0000259" key="2">
    <source>
        <dbReference type="Pfam" id="PF00275"/>
    </source>
</evidence>
<dbReference type="HOGENOM" id="CLU_024321_0_0_2"/>
<evidence type="ECO:0000313" key="4">
    <source>
        <dbReference type="Proteomes" id="UP000001037"/>
    </source>
</evidence>
<dbReference type="eggNOG" id="arCOG04134">
    <property type="taxonomic scope" value="Archaea"/>
</dbReference>
<dbReference type="Proteomes" id="UP000001037">
    <property type="component" value="Chromosome"/>
</dbReference>
<protein>
    <submittedName>
        <fullName evidence="3">EPSP synthase (3-phosphoshikimate 1-carboxyvinyltransferase)</fullName>
    </submittedName>
</protein>
<proteinExistence type="predicted"/>
<dbReference type="KEGG" id="pfm:Pyrfu_0119"/>
<dbReference type="EMBL" id="CP002838">
    <property type="protein sequence ID" value="AEM37991.1"/>
    <property type="molecule type" value="Genomic_DNA"/>
</dbReference>
<dbReference type="OrthoDB" id="43788at2157"/>
<dbReference type="PANTHER" id="PTHR21090">
    <property type="entry name" value="AROM/DEHYDROQUINATE SYNTHASE"/>
    <property type="match status" value="1"/>
</dbReference>
<dbReference type="Gene3D" id="3.65.10.10">
    <property type="entry name" value="Enolpyruvate transferase domain"/>
    <property type="match status" value="2"/>
</dbReference>
<dbReference type="STRING" id="694429.Pyrfu_0119"/>
<feature type="domain" description="Enolpyruvate transferase" evidence="2">
    <location>
        <begin position="30"/>
        <end position="444"/>
    </location>
</feature>
<dbReference type="InterPro" id="IPR001986">
    <property type="entry name" value="Enolpyruvate_Tfrase_dom"/>
</dbReference>
<keyword evidence="1 3" id="KW-0808">Transferase</keyword>
<dbReference type="InterPro" id="IPR036968">
    <property type="entry name" value="Enolpyruvate_Tfrase_sf"/>
</dbReference>
<dbReference type="PANTHER" id="PTHR21090:SF5">
    <property type="entry name" value="PENTAFUNCTIONAL AROM POLYPEPTIDE"/>
    <property type="match status" value="1"/>
</dbReference>
<accession>G0EEF0</accession>
<sequence length="459" mass="49369">MPDSVMGRALVADPHVVVVTGFEPKSSVVEIKAPPSKSFYYRLAGLLLAGRGCVRNVPDCEDADAATDIVLAAGGVVVSDGRVCLDYFRESETYDVDVYCSGGALRITLVALLAAAPIGSRISVHVCKRLFRRLEEGTLSLWKQFGEARLDPGSNVINIVKTREPQMLRVASTKSSQPISGALIAAAILSALRGGDPVKVEGYTGVSSGHIYETLESLRLAGFTLEDIRIDERGDGIAIHALVSGVERRFVLWTPGDWGLASLVAPLASTGVRLIIRGLWRPWAGPGDHYASFYYKILGFDSKILEHDDSAEWDIEPFSARSADNITITVRREPDVAVSVAYAASALGVSVKIAGVHHLVLKESNRLESVTASLRSLGYVAYHTNDDIIVAGRAVKPSFVNIECPDDHRIAMGTAVLAATSGVVARISNATCTSKSWRGFWSTLQEAGVRIFFEGGKLE</sequence>
<dbReference type="InterPro" id="IPR013792">
    <property type="entry name" value="RNA3'P_cycl/enolpyr_Trfase_a/b"/>
</dbReference>
<dbReference type="GO" id="GO:0003866">
    <property type="term" value="F:3-phosphoshikimate 1-carboxyvinyltransferase activity"/>
    <property type="evidence" value="ECO:0007669"/>
    <property type="project" value="TreeGrafter"/>
</dbReference>
<reference evidence="3 4" key="1">
    <citation type="journal article" date="2011" name="Stand. Genomic Sci.">
        <title>Complete genome sequence of the hyperthermophilic chemolithoautotroph Pyrolobus fumarii type strain (1A).</title>
        <authorList>
            <person name="Anderson I."/>
            <person name="Goker M."/>
            <person name="Nolan M."/>
            <person name="Lucas S."/>
            <person name="Hammon N."/>
            <person name="Deshpande S."/>
            <person name="Cheng J.F."/>
            <person name="Tapia R."/>
            <person name="Han C."/>
            <person name="Goodwin L."/>
            <person name="Pitluck S."/>
            <person name="Huntemann M."/>
            <person name="Liolios K."/>
            <person name="Ivanova N."/>
            <person name="Pagani I."/>
            <person name="Mavromatis K."/>
            <person name="Ovchinikova G."/>
            <person name="Pati A."/>
            <person name="Chen A."/>
            <person name="Palaniappan K."/>
            <person name="Land M."/>
            <person name="Hauser L."/>
            <person name="Brambilla E.M."/>
            <person name="Huber H."/>
            <person name="Yasawong M."/>
            <person name="Rohde M."/>
            <person name="Spring S."/>
            <person name="Abt B."/>
            <person name="Sikorski J."/>
            <person name="Wirth R."/>
            <person name="Detter J.C."/>
            <person name="Woyke T."/>
            <person name="Bristow J."/>
            <person name="Eisen J.A."/>
            <person name="Markowitz V."/>
            <person name="Hugenholtz P."/>
            <person name="Kyrpides N.C."/>
            <person name="Klenk H.P."/>
            <person name="Lapidus A."/>
        </authorList>
    </citation>
    <scope>NUCLEOTIDE SEQUENCE [LARGE SCALE GENOMIC DNA]</scope>
    <source>
        <strain evidence="4">DSM 11204 / 1A</strain>
    </source>
</reference>
<dbReference type="FunCoup" id="G0EEF0">
    <property type="interactions" value="123"/>
</dbReference>
<gene>
    <name evidence="3" type="ordered locus">Pyrfu_0119</name>
</gene>